<comment type="caution">
    <text evidence="1">The sequence shown here is derived from an EMBL/GenBank/DDBJ whole genome shotgun (WGS) entry which is preliminary data.</text>
</comment>
<accession>A0ABT4AN12</accession>
<dbReference type="Proteomes" id="UP001207654">
    <property type="component" value="Unassembled WGS sequence"/>
</dbReference>
<organism evidence="1 2">
    <name type="scientific">Archangium lansingense</name>
    <dbReference type="NCBI Taxonomy" id="2995310"/>
    <lineage>
        <taxon>Bacteria</taxon>
        <taxon>Pseudomonadati</taxon>
        <taxon>Myxococcota</taxon>
        <taxon>Myxococcia</taxon>
        <taxon>Myxococcales</taxon>
        <taxon>Cystobacterineae</taxon>
        <taxon>Archangiaceae</taxon>
        <taxon>Archangium</taxon>
    </lineage>
</organism>
<proteinExistence type="predicted"/>
<reference evidence="1 2" key="1">
    <citation type="submission" date="2022-11" db="EMBL/GenBank/DDBJ databases">
        <title>Minimal conservation of predation-associated metabolite biosynthetic gene clusters underscores biosynthetic potential of Myxococcota including descriptions for ten novel species: Archangium lansinium sp. nov., Myxococcus landrumus sp. nov., Nannocystis bai.</title>
        <authorList>
            <person name="Ahearne A."/>
            <person name="Stevens C."/>
            <person name="Phillips K."/>
        </authorList>
    </citation>
    <scope>NUCLEOTIDE SEQUENCE [LARGE SCALE GENOMIC DNA]</scope>
    <source>
        <strain evidence="1 2">MIWBW</strain>
    </source>
</reference>
<evidence type="ECO:0000313" key="1">
    <source>
        <dbReference type="EMBL" id="MCY1083070.1"/>
    </source>
</evidence>
<dbReference type="EMBL" id="JAPNKA010000001">
    <property type="protein sequence ID" value="MCY1083070.1"/>
    <property type="molecule type" value="Genomic_DNA"/>
</dbReference>
<name>A0ABT4AN12_9BACT</name>
<dbReference type="RefSeq" id="WP_267541615.1">
    <property type="nucleotide sequence ID" value="NZ_JAPNKA010000001.1"/>
</dbReference>
<evidence type="ECO:0008006" key="3">
    <source>
        <dbReference type="Google" id="ProtNLM"/>
    </source>
</evidence>
<sequence>MSTSGSQRLYELLPLIHRAFDEAQGGPLRTLLQVIGEEYDRLHADIGQLYDDWFIETCEEQLVPYIGDLVGVPMRESTGAPDWLLRARVANALRYRRRKGLPSTLEQVIWETCGWNARVLESFQGLAATQHVEHVHLEHGRAVDVRRGAPSLLARGEPRTGHLADVRGDGTSVGPRGLFNTFHVGLLLSRMHVYPVERSEPMRVAEGCYTFHALGLDTHLFTLPRREQWPDLPPSLEMPLPLTSRRLEADVALARERLTSTEDILSPQERLEQPEPYLTVRWDDTPVPRVDLHAQDLKHWHRPGPSLVGLRSGHPRVDPLERHLKLEAWMGEEGPHLLHLHLHHPHHEPGSVPALAAALEEALRNASPSLAFAQARVFVSGEHLLVLPGVPLGGHHPVRFAPAPSDPEGAHAMGLMGEHARRVAVLVSQELPPATGESGQGRLLLRLGEGDTVPLSVPLGESPEELARVLRGQLLAYEGWHALAHEALLLVLAEAPHASQYLRAEEDPEDPVTARRLGLSPRVAVDVRRGRLAFSLGEETEGRKLRVDWAFGRPADLGANPAWRETPSEENEPLTWQAEVCEDATSDWVNEPGTTRFNSLSEALVAWEKHDAGEPGTSTPRTAKRGLLRILDSSTYAPGPNATSFQVRVEQGSTLRVEATGGELPALDGGLLADGTGEGARLVLDGLQLRGVEVRGTLRLTVSSCTVLGPLHAPRQDASAFLEVELRGSLLGPVSLPAGTTRLEVSDCVLRGQEGRPALGGEHAHSPGPTTSLTRTTVLDAVHVDALPLAEDCLFAEHVEVRHVQGSLLRTCALPWSSRHLPRHRCLLFSAPLEAAGEATIAAGPEFVSRAVGEPGYARLADTGPIELKTGATDGGEFGVYQPLQEERRLVALRGVLEEFLPAGLSAGVFFID</sequence>
<evidence type="ECO:0000313" key="2">
    <source>
        <dbReference type="Proteomes" id="UP001207654"/>
    </source>
</evidence>
<keyword evidence="2" id="KW-1185">Reference proteome</keyword>
<gene>
    <name evidence="1" type="ORF">OV287_52405</name>
</gene>
<protein>
    <recommendedName>
        <fullName evidence="3">Phage tail protein (Tail_P2_I)</fullName>
    </recommendedName>
</protein>